<organism evidence="3 4">
    <name type="scientific">Actinacidiphila epipremni</name>
    <dbReference type="NCBI Taxonomy" id="2053013"/>
    <lineage>
        <taxon>Bacteria</taxon>
        <taxon>Bacillati</taxon>
        <taxon>Actinomycetota</taxon>
        <taxon>Actinomycetes</taxon>
        <taxon>Kitasatosporales</taxon>
        <taxon>Streptomycetaceae</taxon>
        <taxon>Actinacidiphila</taxon>
    </lineage>
</organism>
<comment type="caution">
    <text evidence="3">The sequence shown here is derived from an EMBL/GenBank/DDBJ whole genome shotgun (WGS) entry which is preliminary data.</text>
</comment>
<dbReference type="EMBL" id="JAATEJ010000018">
    <property type="protein sequence ID" value="NJP45926.1"/>
    <property type="molecule type" value="Genomic_DNA"/>
</dbReference>
<proteinExistence type="predicted"/>
<evidence type="ECO:0008006" key="5">
    <source>
        <dbReference type="Google" id="ProtNLM"/>
    </source>
</evidence>
<feature type="compositionally biased region" description="Low complexity" evidence="1">
    <location>
        <begin position="39"/>
        <end position="66"/>
    </location>
</feature>
<name>A0ABX0ZTL2_9ACTN</name>
<dbReference type="PROSITE" id="PS51257">
    <property type="entry name" value="PROKAR_LIPOPROTEIN"/>
    <property type="match status" value="1"/>
</dbReference>
<keyword evidence="2" id="KW-0732">Signal</keyword>
<evidence type="ECO:0000313" key="3">
    <source>
        <dbReference type="EMBL" id="NJP45926.1"/>
    </source>
</evidence>
<protein>
    <recommendedName>
        <fullName evidence="5">Lipoprotein</fullName>
    </recommendedName>
</protein>
<gene>
    <name evidence="3" type="ORF">HCN08_21315</name>
</gene>
<dbReference type="Proteomes" id="UP000734511">
    <property type="component" value="Unassembled WGS sequence"/>
</dbReference>
<keyword evidence="4" id="KW-1185">Reference proteome</keyword>
<evidence type="ECO:0000256" key="2">
    <source>
        <dbReference type="SAM" id="SignalP"/>
    </source>
</evidence>
<feature type="region of interest" description="Disordered" evidence="1">
    <location>
        <begin position="28"/>
        <end position="77"/>
    </location>
</feature>
<feature type="signal peptide" evidence="2">
    <location>
        <begin position="1"/>
        <end position="18"/>
    </location>
</feature>
<evidence type="ECO:0000256" key="1">
    <source>
        <dbReference type="SAM" id="MobiDB-lite"/>
    </source>
</evidence>
<feature type="chain" id="PRO_5046561019" description="Lipoprotein" evidence="2">
    <location>
        <begin position="19"/>
        <end position="193"/>
    </location>
</feature>
<dbReference type="RefSeq" id="WP_167984783.1">
    <property type="nucleotide sequence ID" value="NZ_JAATEJ010000018.1"/>
</dbReference>
<sequence length="193" mass="18952">MRHHRTALTASILGAALAASVLSGCSSDSSGKKSDDAESTASAPATTGAAATGGATTAPGSASATPDKPAGKSSGHLDYSGAATGGADFTGGVACEVKSGKLIGVTTPDVLAKKQIFPSFIATTGDSPTQVALFNTPDGVSYSGRTSQSQGVTAKKDGDTWTVTVDGLKIAKEFGGTGPEITLKGSLTCTHLT</sequence>
<accession>A0ABX0ZTL2</accession>
<reference evidence="3 4" key="1">
    <citation type="submission" date="2020-03" db="EMBL/GenBank/DDBJ databases">
        <title>WGS of actinomycetes isolated from Thailand.</title>
        <authorList>
            <person name="Thawai C."/>
        </authorList>
    </citation>
    <scope>NUCLEOTIDE SEQUENCE [LARGE SCALE GENOMIC DNA]</scope>
    <source>
        <strain evidence="3 4">PRB2-1</strain>
    </source>
</reference>
<evidence type="ECO:0000313" key="4">
    <source>
        <dbReference type="Proteomes" id="UP000734511"/>
    </source>
</evidence>